<dbReference type="PANTHER" id="PTHR24379:SF121">
    <property type="entry name" value="C2H2-TYPE DOMAIN-CONTAINING PROTEIN"/>
    <property type="match status" value="1"/>
</dbReference>
<feature type="domain" description="C2H2-type" evidence="6">
    <location>
        <begin position="177"/>
        <end position="201"/>
    </location>
</feature>
<dbReference type="Pfam" id="PF00096">
    <property type="entry name" value="zf-C2H2"/>
    <property type="match status" value="4"/>
</dbReference>
<evidence type="ECO:0000259" key="6">
    <source>
        <dbReference type="PROSITE" id="PS50157"/>
    </source>
</evidence>
<dbReference type="PANTHER" id="PTHR24379">
    <property type="entry name" value="KRAB AND ZINC FINGER DOMAIN-CONTAINING"/>
    <property type="match status" value="1"/>
</dbReference>
<feature type="domain" description="C2H2-type" evidence="6">
    <location>
        <begin position="93"/>
        <end position="120"/>
    </location>
</feature>
<keyword evidence="3 5" id="KW-0863">Zinc-finger</keyword>
<keyword evidence="2" id="KW-0677">Repeat</keyword>
<organism evidence="7 8">
    <name type="scientific">Mytilus edulis</name>
    <name type="common">Blue mussel</name>
    <dbReference type="NCBI Taxonomy" id="6550"/>
    <lineage>
        <taxon>Eukaryota</taxon>
        <taxon>Metazoa</taxon>
        <taxon>Spiralia</taxon>
        <taxon>Lophotrochozoa</taxon>
        <taxon>Mollusca</taxon>
        <taxon>Bivalvia</taxon>
        <taxon>Autobranchia</taxon>
        <taxon>Pteriomorphia</taxon>
        <taxon>Mytilida</taxon>
        <taxon>Mytiloidea</taxon>
        <taxon>Mytilidae</taxon>
        <taxon>Mytilinae</taxon>
        <taxon>Mytilus</taxon>
    </lineage>
</organism>
<dbReference type="PROSITE" id="PS00028">
    <property type="entry name" value="ZINC_FINGER_C2H2_1"/>
    <property type="match status" value="5"/>
</dbReference>
<dbReference type="SUPFAM" id="SSF57667">
    <property type="entry name" value="beta-beta-alpha zinc fingers"/>
    <property type="match status" value="2"/>
</dbReference>
<protein>
    <recommendedName>
        <fullName evidence="6">C2H2-type domain-containing protein</fullName>
    </recommendedName>
</protein>
<dbReference type="Proteomes" id="UP000683360">
    <property type="component" value="Unassembled WGS sequence"/>
</dbReference>
<dbReference type="InterPro" id="IPR036236">
    <property type="entry name" value="Znf_C2H2_sf"/>
</dbReference>
<proteinExistence type="predicted"/>
<keyword evidence="4" id="KW-0862">Zinc</keyword>
<dbReference type="GO" id="GO:0008270">
    <property type="term" value="F:zinc ion binding"/>
    <property type="evidence" value="ECO:0007669"/>
    <property type="project" value="UniProtKB-KW"/>
</dbReference>
<sequence length="201" mass="23233">MQHPCNHCPPRLPPRFKLGNFGIMDLVCLPGQSNVSALEGSILVISSPKCSSTPKKKLMKATKHVCEKCGKMFTSPSGRKDHFVRVHDDKPRYRCSTCSQGFMTRTLYLSHVLMHGKDKQYKCLKCPKRFAHKKDMKAHLKAKHTDDHFKCEQCEKVYKYEQGLRAHIQSVHVGKHFACFMCSKTFSFQPNYLRHLKQKHI</sequence>
<feature type="domain" description="C2H2-type" evidence="6">
    <location>
        <begin position="149"/>
        <end position="177"/>
    </location>
</feature>
<feature type="domain" description="C2H2-type" evidence="6">
    <location>
        <begin position="64"/>
        <end position="92"/>
    </location>
</feature>
<dbReference type="AlphaFoldDB" id="A0A8S3RV28"/>
<dbReference type="SMART" id="SM00355">
    <property type="entry name" value="ZnF_C2H2"/>
    <property type="match status" value="5"/>
</dbReference>
<comment type="caution">
    <text evidence="7">The sequence shown here is derived from an EMBL/GenBank/DDBJ whole genome shotgun (WGS) entry which is preliminary data.</text>
</comment>
<dbReference type="OrthoDB" id="6278242at2759"/>
<evidence type="ECO:0000313" key="8">
    <source>
        <dbReference type="Proteomes" id="UP000683360"/>
    </source>
</evidence>
<feature type="domain" description="C2H2-type" evidence="6">
    <location>
        <begin position="121"/>
        <end position="149"/>
    </location>
</feature>
<evidence type="ECO:0000256" key="1">
    <source>
        <dbReference type="ARBA" id="ARBA00022723"/>
    </source>
</evidence>
<accession>A0A8S3RV28</accession>
<keyword evidence="1" id="KW-0479">Metal-binding</keyword>
<evidence type="ECO:0000256" key="2">
    <source>
        <dbReference type="ARBA" id="ARBA00022737"/>
    </source>
</evidence>
<keyword evidence="8" id="KW-1185">Reference proteome</keyword>
<gene>
    <name evidence="7" type="ORF">MEDL_24669</name>
</gene>
<dbReference type="InterPro" id="IPR013087">
    <property type="entry name" value="Znf_C2H2_type"/>
</dbReference>
<name>A0A8S3RV28_MYTED</name>
<evidence type="ECO:0000313" key="7">
    <source>
        <dbReference type="EMBL" id="CAG2210572.1"/>
    </source>
</evidence>
<dbReference type="Gene3D" id="3.30.160.60">
    <property type="entry name" value="Classic Zinc Finger"/>
    <property type="match status" value="3"/>
</dbReference>
<reference evidence="7" key="1">
    <citation type="submission" date="2021-03" db="EMBL/GenBank/DDBJ databases">
        <authorList>
            <person name="Bekaert M."/>
        </authorList>
    </citation>
    <scope>NUCLEOTIDE SEQUENCE</scope>
</reference>
<dbReference type="EMBL" id="CAJPWZ010001239">
    <property type="protein sequence ID" value="CAG2210572.1"/>
    <property type="molecule type" value="Genomic_DNA"/>
</dbReference>
<evidence type="ECO:0000256" key="4">
    <source>
        <dbReference type="ARBA" id="ARBA00022833"/>
    </source>
</evidence>
<evidence type="ECO:0000256" key="3">
    <source>
        <dbReference type="ARBA" id="ARBA00022771"/>
    </source>
</evidence>
<dbReference type="PROSITE" id="PS50157">
    <property type="entry name" value="ZINC_FINGER_C2H2_2"/>
    <property type="match status" value="5"/>
</dbReference>
<evidence type="ECO:0000256" key="5">
    <source>
        <dbReference type="PROSITE-ProRule" id="PRU00042"/>
    </source>
</evidence>